<sequence>MTMVIPGIVSATFKTRSIEEVLRIAKNAGLCAIEWSENHHIAKSDIELAKHVSILTQESGLEIAGYGSYYRLGEGMDIKPSLETAKALGAKMVRIWAGSKPSAALTEDERKALISELSKAVELAKQYDIVLNLEWHKNTLTDENESGLEVLRTINSPYLHTLWQPTQALSFEERKEGLRMILPYLSYLHVYYWDESGRRPFDEGLEHWREYFSVLEKDKKYYALLEFVLKDSEEQFYQDAAALKALLQKGV</sequence>
<keyword evidence="3" id="KW-1185">Reference proteome</keyword>
<organism evidence="2 3">
    <name type="scientific">Bullifex porci</name>
    <dbReference type="NCBI Taxonomy" id="2606638"/>
    <lineage>
        <taxon>Bacteria</taxon>
        <taxon>Pseudomonadati</taxon>
        <taxon>Spirochaetota</taxon>
        <taxon>Spirochaetia</taxon>
        <taxon>Spirochaetales</taxon>
        <taxon>Spirochaetaceae</taxon>
        <taxon>Bullifex</taxon>
    </lineage>
</organism>
<dbReference type="PANTHER" id="PTHR12110">
    <property type="entry name" value="HYDROXYPYRUVATE ISOMERASE"/>
    <property type="match status" value="1"/>
</dbReference>
<dbReference type="Pfam" id="PF01261">
    <property type="entry name" value="AP_endonuc_2"/>
    <property type="match status" value="1"/>
</dbReference>
<keyword evidence="2" id="KW-0413">Isomerase</keyword>
<gene>
    <name evidence="2" type="ORF">FYJ80_01300</name>
</gene>
<dbReference type="AlphaFoldDB" id="A0A7X2TQ52"/>
<dbReference type="InterPro" id="IPR036237">
    <property type="entry name" value="Xyl_isomerase-like_sf"/>
</dbReference>
<reference evidence="2 3" key="1">
    <citation type="submission" date="2019-08" db="EMBL/GenBank/DDBJ databases">
        <title>In-depth cultivation of the pig gut microbiome towards novel bacterial diversity and tailored functional studies.</title>
        <authorList>
            <person name="Wylensek D."/>
            <person name="Hitch T.C.A."/>
            <person name="Clavel T."/>
        </authorList>
    </citation>
    <scope>NUCLEOTIDE SEQUENCE [LARGE SCALE GENOMIC DNA]</scope>
    <source>
        <strain evidence="2 3">NM-380-WT-3C1</strain>
    </source>
</reference>
<accession>A0A7X2TQ52</accession>
<evidence type="ECO:0000259" key="1">
    <source>
        <dbReference type="Pfam" id="PF01261"/>
    </source>
</evidence>
<comment type="caution">
    <text evidence="2">The sequence shown here is derived from an EMBL/GenBank/DDBJ whole genome shotgun (WGS) entry which is preliminary data.</text>
</comment>
<dbReference type="Proteomes" id="UP000460549">
    <property type="component" value="Unassembled WGS sequence"/>
</dbReference>
<evidence type="ECO:0000313" key="2">
    <source>
        <dbReference type="EMBL" id="MSU05422.1"/>
    </source>
</evidence>
<dbReference type="PANTHER" id="PTHR12110:SF41">
    <property type="entry name" value="INOSOSE DEHYDRATASE"/>
    <property type="match status" value="1"/>
</dbReference>
<dbReference type="SUPFAM" id="SSF51658">
    <property type="entry name" value="Xylose isomerase-like"/>
    <property type="match status" value="1"/>
</dbReference>
<dbReference type="InterPro" id="IPR050312">
    <property type="entry name" value="IolE/XylAMocC-like"/>
</dbReference>
<feature type="domain" description="Xylose isomerase-like TIM barrel" evidence="1">
    <location>
        <begin position="23"/>
        <end position="244"/>
    </location>
</feature>
<proteinExistence type="predicted"/>
<name>A0A7X2TQ52_9SPIO</name>
<dbReference type="Gene3D" id="3.20.20.150">
    <property type="entry name" value="Divalent-metal-dependent TIM barrel enzymes"/>
    <property type="match status" value="1"/>
</dbReference>
<dbReference type="EMBL" id="VUNN01000002">
    <property type="protein sequence ID" value="MSU05422.1"/>
    <property type="molecule type" value="Genomic_DNA"/>
</dbReference>
<protein>
    <submittedName>
        <fullName evidence="2">Sugar phosphate isomerase/epimerase</fullName>
    </submittedName>
</protein>
<evidence type="ECO:0000313" key="3">
    <source>
        <dbReference type="Proteomes" id="UP000460549"/>
    </source>
</evidence>
<dbReference type="InterPro" id="IPR013022">
    <property type="entry name" value="Xyl_isomerase-like_TIM-brl"/>
</dbReference>
<dbReference type="GO" id="GO:0016853">
    <property type="term" value="F:isomerase activity"/>
    <property type="evidence" value="ECO:0007669"/>
    <property type="project" value="UniProtKB-KW"/>
</dbReference>